<dbReference type="EMBL" id="SNRY01001216">
    <property type="protein sequence ID" value="KAA6332631.1"/>
    <property type="molecule type" value="Genomic_DNA"/>
</dbReference>
<dbReference type="PANTHER" id="PTHR43702:SF3">
    <property type="entry name" value="PROTEIN TSGA"/>
    <property type="match status" value="1"/>
</dbReference>
<comment type="subcellular location">
    <subcellularLocation>
        <location evidence="1">Cell inner membrane</location>
        <topology evidence="1">Multi-pass membrane protein</topology>
    </subcellularLocation>
</comment>
<organism evidence="5">
    <name type="scientific">termite gut metagenome</name>
    <dbReference type="NCBI Taxonomy" id="433724"/>
    <lineage>
        <taxon>unclassified sequences</taxon>
        <taxon>metagenomes</taxon>
        <taxon>organismal metagenomes</taxon>
    </lineage>
</organism>
<sequence length="373" mass="41031">LPILFGFFVMGFVDVVGIATNHVKADFNLSDSLTNLIPMMVFLWFAIFSIPVGILMGKTGRRNTVAIALFITTVAMLIPLFLYNFIFVLITFALLGIGNTILQVSLNPMVANIVSHDKMTSVLTLGQFIKAISSFLGPIIAGIAASFWGDWKLIFMIYLITSLLSAIWLLITVPGKEKLEKNKVTFATTLSLFKDKLIVWLFLGILFIVGIDVGLNTSIPKLLMDKTNMSLNEAGLGTSLYFAARTIGTFIGAIILAKFTVYRFFKISMGIAIASFITLLIFPIPWVMFTMIVIVGLACSNVFPIIFSYALQYKRERTNEISALMIMGVSGGSLITPFMGIVSDGFGQVAGLSILLICIIYLMILSFIINRNQ</sequence>
<feature type="transmembrane region" description="Helical" evidence="3">
    <location>
        <begin position="239"/>
        <end position="257"/>
    </location>
</feature>
<evidence type="ECO:0000313" key="5">
    <source>
        <dbReference type="EMBL" id="KAA6332631.1"/>
    </source>
</evidence>
<feature type="transmembrane region" description="Helical" evidence="3">
    <location>
        <begin position="264"/>
        <end position="282"/>
    </location>
</feature>
<feature type="transmembrane region" description="Helical" evidence="3">
    <location>
        <begin position="88"/>
        <end position="107"/>
    </location>
</feature>
<feature type="transmembrane region" description="Helical" evidence="3">
    <location>
        <begin position="128"/>
        <end position="148"/>
    </location>
</feature>
<feature type="non-terminal residue" evidence="5">
    <location>
        <position position="1"/>
    </location>
</feature>
<dbReference type="Pfam" id="PF07690">
    <property type="entry name" value="MFS_1"/>
    <property type="match status" value="1"/>
</dbReference>
<comment type="caution">
    <text evidence="5">The sequence shown here is derived from an EMBL/GenBank/DDBJ whole genome shotgun (WGS) entry which is preliminary data.</text>
</comment>
<feature type="transmembrane region" description="Helical" evidence="3">
    <location>
        <begin position="36"/>
        <end position="57"/>
    </location>
</feature>
<keyword evidence="3" id="KW-0472">Membrane</keyword>
<reference evidence="5" key="1">
    <citation type="submission" date="2019-03" db="EMBL/GenBank/DDBJ databases">
        <title>Single cell metagenomics reveals metabolic interactions within the superorganism composed of flagellate Streblomastix strix and complex community of Bacteroidetes bacteria on its surface.</title>
        <authorList>
            <person name="Treitli S.C."/>
            <person name="Kolisko M."/>
            <person name="Husnik F."/>
            <person name="Keeling P."/>
            <person name="Hampl V."/>
        </authorList>
    </citation>
    <scope>NUCLEOTIDE SEQUENCE</scope>
    <source>
        <strain evidence="5">STM</strain>
    </source>
</reference>
<feature type="transmembrane region" description="Helical" evidence="3">
    <location>
        <begin position="64"/>
        <end position="82"/>
    </location>
</feature>
<evidence type="ECO:0000256" key="1">
    <source>
        <dbReference type="ARBA" id="ARBA00004429"/>
    </source>
</evidence>
<feature type="transmembrane region" description="Helical" evidence="3">
    <location>
        <begin position="288"/>
        <end position="311"/>
    </location>
</feature>
<keyword evidence="3" id="KW-0812">Transmembrane</keyword>
<dbReference type="InterPro" id="IPR050375">
    <property type="entry name" value="MFS_TsgA-like"/>
</dbReference>
<feature type="transmembrane region" description="Helical" evidence="3">
    <location>
        <begin position="154"/>
        <end position="173"/>
    </location>
</feature>
<dbReference type="PROSITE" id="PS50850">
    <property type="entry name" value="MFS"/>
    <property type="match status" value="1"/>
</dbReference>
<evidence type="ECO:0000256" key="3">
    <source>
        <dbReference type="SAM" id="Phobius"/>
    </source>
</evidence>
<dbReference type="InterPro" id="IPR036259">
    <property type="entry name" value="MFS_trans_sf"/>
</dbReference>
<feature type="transmembrane region" description="Helical" evidence="3">
    <location>
        <begin position="197"/>
        <end position="219"/>
    </location>
</feature>
<keyword evidence="3" id="KW-1133">Transmembrane helix</keyword>
<dbReference type="AlphaFoldDB" id="A0A5J4RIH9"/>
<dbReference type="SUPFAM" id="SSF103473">
    <property type="entry name" value="MFS general substrate transporter"/>
    <property type="match status" value="1"/>
</dbReference>
<feature type="transmembrane region" description="Helical" evidence="3">
    <location>
        <begin position="349"/>
        <end position="369"/>
    </location>
</feature>
<protein>
    <recommendedName>
        <fullName evidence="4">Major facilitator superfamily (MFS) profile domain-containing protein</fullName>
    </recommendedName>
</protein>
<evidence type="ECO:0000256" key="2">
    <source>
        <dbReference type="ARBA" id="ARBA00022475"/>
    </source>
</evidence>
<gene>
    <name evidence="5" type="ORF">EZS27_018880</name>
</gene>
<dbReference type="InterPro" id="IPR011701">
    <property type="entry name" value="MFS"/>
</dbReference>
<dbReference type="GO" id="GO:0005886">
    <property type="term" value="C:plasma membrane"/>
    <property type="evidence" value="ECO:0007669"/>
    <property type="project" value="UniProtKB-SubCell"/>
</dbReference>
<dbReference type="InterPro" id="IPR020846">
    <property type="entry name" value="MFS_dom"/>
</dbReference>
<dbReference type="Gene3D" id="1.20.1250.20">
    <property type="entry name" value="MFS general substrate transporter like domains"/>
    <property type="match status" value="2"/>
</dbReference>
<keyword evidence="2" id="KW-1003">Cell membrane</keyword>
<proteinExistence type="predicted"/>
<dbReference type="PANTHER" id="PTHR43702">
    <property type="entry name" value="L-FUCOSE-PROTON SYMPORTER"/>
    <property type="match status" value="1"/>
</dbReference>
<dbReference type="GO" id="GO:0022857">
    <property type="term" value="F:transmembrane transporter activity"/>
    <property type="evidence" value="ECO:0007669"/>
    <property type="project" value="InterPro"/>
</dbReference>
<feature type="domain" description="Major facilitator superfamily (MFS) profile" evidence="4">
    <location>
        <begin position="1"/>
        <end position="373"/>
    </location>
</feature>
<name>A0A5J4RIH9_9ZZZZ</name>
<feature type="transmembrane region" description="Helical" evidence="3">
    <location>
        <begin position="323"/>
        <end position="343"/>
    </location>
</feature>
<evidence type="ECO:0000259" key="4">
    <source>
        <dbReference type="PROSITE" id="PS50850"/>
    </source>
</evidence>
<accession>A0A5J4RIH9</accession>